<dbReference type="EMBL" id="BKCJ010000884">
    <property type="protein sequence ID" value="GEU37084.1"/>
    <property type="molecule type" value="Genomic_DNA"/>
</dbReference>
<sequence>MSADVARGHDGHGGGDDRKGTRKPNLGGRKAGRMHTLQETRNIGLKKITDDKGPVSIGFEWDDKNTLMPLGDHASHWSNYLGELFKEMPLYYPSWQKVPAERKAAILTKIEIESSATREYPSLIHTFFVTHTVIGVFTRDEDRAIYEEMLRLQALGSNTPSGVPYTEEDINALARKGKQRGNLPGVGRVLTGQATDVLIPPPPPPPQCTHNSGDVEKLKKEQYESTLEFGNASRSGRCGDDEMASDEDGGEDEEDGDS</sequence>
<feature type="region of interest" description="Disordered" evidence="1">
    <location>
        <begin position="195"/>
        <end position="258"/>
    </location>
</feature>
<feature type="compositionally biased region" description="Basic and acidic residues" evidence="1">
    <location>
        <begin position="1"/>
        <end position="19"/>
    </location>
</feature>
<feature type="compositionally biased region" description="Acidic residues" evidence="1">
    <location>
        <begin position="241"/>
        <end position="258"/>
    </location>
</feature>
<evidence type="ECO:0000256" key="1">
    <source>
        <dbReference type="SAM" id="MobiDB-lite"/>
    </source>
</evidence>
<gene>
    <name evidence="2" type="ORF">Tci_009062</name>
</gene>
<evidence type="ECO:0008006" key="3">
    <source>
        <dbReference type="Google" id="ProtNLM"/>
    </source>
</evidence>
<feature type="compositionally biased region" description="Basic and acidic residues" evidence="1">
    <location>
        <begin position="213"/>
        <end position="223"/>
    </location>
</feature>
<organism evidence="2">
    <name type="scientific">Tanacetum cinerariifolium</name>
    <name type="common">Dalmatian daisy</name>
    <name type="synonym">Chrysanthemum cinerariifolium</name>
    <dbReference type="NCBI Taxonomy" id="118510"/>
    <lineage>
        <taxon>Eukaryota</taxon>
        <taxon>Viridiplantae</taxon>
        <taxon>Streptophyta</taxon>
        <taxon>Embryophyta</taxon>
        <taxon>Tracheophyta</taxon>
        <taxon>Spermatophyta</taxon>
        <taxon>Magnoliopsida</taxon>
        <taxon>eudicotyledons</taxon>
        <taxon>Gunneridae</taxon>
        <taxon>Pentapetalae</taxon>
        <taxon>asterids</taxon>
        <taxon>campanulids</taxon>
        <taxon>Asterales</taxon>
        <taxon>Asteraceae</taxon>
        <taxon>Asteroideae</taxon>
        <taxon>Anthemideae</taxon>
        <taxon>Anthemidinae</taxon>
        <taxon>Tanacetum</taxon>
    </lineage>
</organism>
<comment type="caution">
    <text evidence="2">The sequence shown here is derived from an EMBL/GenBank/DDBJ whole genome shotgun (WGS) entry which is preliminary data.</text>
</comment>
<feature type="region of interest" description="Disordered" evidence="1">
    <location>
        <begin position="1"/>
        <end position="34"/>
    </location>
</feature>
<reference evidence="2" key="1">
    <citation type="journal article" date="2019" name="Sci. Rep.">
        <title>Draft genome of Tanacetum cinerariifolium, the natural source of mosquito coil.</title>
        <authorList>
            <person name="Yamashiro T."/>
            <person name="Shiraishi A."/>
            <person name="Satake H."/>
            <person name="Nakayama K."/>
        </authorList>
    </citation>
    <scope>NUCLEOTIDE SEQUENCE</scope>
</reference>
<accession>A0A6L2JN64</accession>
<protein>
    <recommendedName>
        <fullName evidence="3">F-box domain, leucine-rich repeat domain, L domain-like protein</fullName>
    </recommendedName>
</protein>
<name>A0A6L2JN64_TANCI</name>
<dbReference type="AlphaFoldDB" id="A0A6L2JN64"/>
<evidence type="ECO:0000313" key="2">
    <source>
        <dbReference type="EMBL" id="GEU37084.1"/>
    </source>
</evidence>
<proteinExistence type="predicted"/>